<protein>
    <submittedName>
        <fullName evidence="2">Uncharacterized protein</fullName>
    </submittedName>
</protein>
<keyword evidence="1" id="KW-1133">Transmembrane helix</keyword>
<feature type="transmembrane region" description="Helical" evidence="1">
    <location>
        <begin position="83"/>
        <end position="106"/>
    </location>
</feature>
<sequence length="129" mass="14263">MDGSAETPTTTSSKTTSIGLPVIVESLLSSLCLVSSLYIYFFEQANVYCRAVALQNIMLFYLFFALFVFILTSILAFGMVWEYIMFVYVGIALIAKVVQMVIAALFSKSERFIGIPPISTFILNKASAL</sequence>
<proteinExistence type="predicted"/>
<evidence type="ECO:0000313" key="3">
    <source>
        <dbReference type="Proteomes" id="UP000014680"/>
    </source>
</evidence>
<dbReference type="RefSeq" id="XP_004254691.1">
    <property type="nucleotide sequence ID" value="XM_004254643.1"/>
</dbReference>
<evidence type="ECO:0000256" key="1">
    <source>
        <dbReference type="SAM" id="Phobius"/>
    </source>
</evidence>
<accession>A0A0A1U1M0</accession>
<name>A0A0A1U1M0_ENTIV</name>
<dbReference type="GeneID" id="14886859"/>
<feature type="transmembrane region" description="Helical" evidence="1">
    <location>
        <begin position="53"/>
        <end position="77"/>
    </location>
</feature>
<dbReference type="KEGG" id="eiv:EIN_275070"/>
<reference evidence="2 3" key="1">
    <citation type="submission" date="2012-10" db="EMBL/GenBank/DDBJ databases">
        <authorList>
            <person name="Zafar N."/>
            <person name="Inman J."/>
            <person name="Hall N."/>
            <person name="Lorenzi H."/>
            <person name="Caler E."/>
        </authorList>
    </citation>
    <scope>NUCLEOTIDE SEQUENCE [LARGE SCALE GENOMIC DNA]</scope>
    <source>
        <strain evidence="2 3">IP1</strain>
    </source>
</reference>
<keyword evidence="3" id="KW-1185">Reference proteome</keyword>
<dbReference type="OrthoDB" id="30169at2759"/>
<dbReference type="EMBL" id="KB206783">
    <property type="protein sequence ID" value="ELP87920.1"/>
    <property type="molecule type" value="Genomic_DNA"/>
</dbReference>
<feature type="transmembrane region" description="Helical" evidence="1">
    <location>
        <begin position="20"/>
        <end position="41"/>
    </location>
</feature>
<gene>
    <name evidence="2" type="ORF">EIN_275070</name>
</gene>
<dbReference type="AlphaFoldDB" id="A0A0A1U1M0"/>
<keyword evidence="1" id="KW-0812">Transmembrane</keyword>
<evidence type="ECO:0000313" key="2">
    <source>
        <dbReference type="EMBL" id="ELP87920.1"/>
    </source>
</evidence>
<organism evidence="2 3">
    <name type="scientific">Entamoeba invadens IP1</name>
    <dbReference type="NCBI Taxonomy" id="370355"/>
    <lineage>
        <taxon>Eukaryota</taxon>
        <taxon>Amoebozoa</taxon>
        <taxon>Evosea</taxon>
        <taxon>Archamoebae</taxon>
        <taxon>Mastigamoebida</taxon>
        <taxon>Entamoebidae</taxon>
        <taxon>Entamoeba</taxon>
    </lineage>
</organism>
<dbReference type="VEuPathDB" id="AmoebaDB:EIN_275070"/>
<dbReference type="OMA" id="WEFIMFG"/>
<dbReference type="Proteomes" id="UP000014680">
    <property type="component" value="Unassembled WGS sequence"/>
</dbReference>
<keyword evidence="1" id="KW-0472">Membrane</keyword>